<dbReference type="EMBL" id="JACOSL010000043">
    <property type="protein sequence ID" value="MBI1756913.1"/>
    <property type="molecule type" value="Genomic_DNA"/>
</dbReference>
<dbReference type="Proteomes" id="UP000727962">
    <property type="component" value="Unassembled WGS sequence"/>
</dbReference>
<accession>A0A931PTZ8</accession>
<gene>
    <name evidence="2" type="ORF">HYR64_07395</name>
</gene>
<dbReference type="AlphaFoldDB" id="A0A931PTZ8"/>
<reference evidence="2" key="1">
    <citation type="submission" date="2020-07" db="EMBL/GenBank/DDBJ databases">
        <title>Huge and variable diversity of episymbiotic CPR bacteria and DPANN archaea in groundwater ecosystems.</title>
        <authorList>
            <person name="He C.Y."/>
            <person name="Keren R."/>
            <person name="Whittaker M."/>
            <person name="Farag I.F."/>
            <person name="Doudna J."/>
            <person name="Cate J.H.D."/>
            <person name="Banfield J.F."/>
        </authorList>
    </citation>
    <scope>NUCLEOTIDE SEQUENCE</scope>
    <source>
        <strain evidence="2">NC_groundwater_17_Pr7_B-0.1um_64_12</strain>
    </source>
</reference>
<sequence length="403" mass="42658">MRRAGLPRLAIVLLALLALSAALITLGTEHGGSPTTTSYAGKGASALAELLSRQGYRVETSASYAPRLQHADLVVAFVGRTESFPFKAEPKDPQGEPSFRNDPGVGFRDKIAAHVRSGGTLLVLPTPMGYWEDTEGNRIIETLDGSPSRRPLNVSVMSLTPSGPPVSAENEADTPPRRRNQAPHADGLSLGTLSSSNRTFGTATREGDGLIVRLADGTMASNRYLDAAENATALLDVVRALAPPGGRIVFAEGSFGGASEPSLMEAIGPWALAAWQQILVLFVVVIYTLGRPFGLPIEERSRESGARALVDALTGSMQRSDKAIDALRVSYDRAVAIAGRKLKARAATHLAIRDRLPEALAEALNQAQTAMSEAKLDPGAALDLARRIDDELAAFLGRAAPKL</sequence>
<feature type="region of interest" description="Disordered" evidence="1">
    <location>
        <begin position="143"/>
        <end position="201"/>
    </location>
</feature>
<feature type="compositionally biased region" description="Polar residues" evidence="1">
    <location>
        <begin position="191"/>
        <end position="201"/>
    </location>
</feature>
<protein>
    <recommendedName>
        <fullName evidence="4">DUF4350 domain-containing protein</fullName>
    </recommendedName>
</protein>
<comment type="caution">
    <text evidence="2">The sequence shown here is derived from an EMBL/GenBank/DDBJ whole genome shotgun (WGS) entry which is preliminary data.</text>
</comment>
<evidence type="ECO:0008006" key="4">
    <source>
        <dbReference type="Google" id="ProtNLM"/>
    </source>
</evidence>
<evidence type="ECO:0000313" key="3">
    <source>
        <dbReference type="Proteomes" id="UP000727962"/>
    </source>
</evidence>
<organism evidence="2 3">
    <name type="scientific">Fimbriimonas ginsengisoli</name>
    <dbReference type="NCBI Taxonomy" id="1005039"/>
    <lineage>
        <taxon>Bacteria</taxon>
        <taxon>Bacillati</taxon>
        <taxon>Armatimonadota</taxon>
        <taxon>Fimbriimonadia</taxon>
        <taxon>Fimbriimonadales</taxon>
        <taxon>Fimbriimonadaceae</taxon>
        <taxon>Fimbriimonas</taxon>
    </lineage>
</organism>
<evidence type="ECO:0000313" key="2">
    <source>
        <dbReference type="EMBL" id="MBI1756913.1"/>
    </source>
</evidence>
<name>A0A931PTZ8_FIMGI</name>
<evidence type="ECO:0000256" key="1">
    <source>
        <dbReference type="SAM" id="MobiDB-lite"/>
    </source>
</evidence>
<proteinExistence type="predicted"/>